<evidence type="ECO:0000313" key="2">
    <source>
        <dbReference type="Proteomes" id="UP000770661"/>
    </source>
</evidence>
<sequence length="104" mass="11534">MLPVRFPPWVTLQAWKPQSPCPVSLCSVLMGVFLCSTEEEHQSLHLACHVAVGFAARTSSLLEVKVGQPRFLSEVSVTRTHPTSCARRRQSGPMGFLKVTRSEQ</sequence>
<dbReference type="AlphaFoldDB" id="A0A8J5CQ59"/>
<comment type="caution">
    <text evidence="1">The sequence shown here is derived from an EMBL/GenBank/DDBJ whole genome shotgun (WGS) entry which is preliminary data.</text>
</comment>
<evidence type="ECO:0000313" key="1">
    <source>
        <dbReference type="EMBL" id="KAG0718474.1"/>
    </source>
</evidence>
<proteinExistence type="predicted"/>
<keyword evidence="2" id="KW-1185">Reference proteome</keyword>
<dbReference type="EMBL" id="JACEEZ010016004">
    <property type="protein sequence ID" value="KAG0718474.1"/>
    <property type="molecule type" value="Genomic_DNA"/>
</dbReference>
<organism evidence="1 2">
    <name type="scientific">Chionoecetes opilio</name>
    <name type="common">Atlantic snow crab</name>
    <name type="synonym">Cancer opilio</name>
    <dbReference type="NCBI Taxonomy" id="41210"/>
    <lineage>
        <taxon>Eukaryota</taxon>
        <taxon>Metazoa</taxon>
        <taxon>Ecdysozoa</taxon>
        <taxon>Arthropoda</taxon>
        <taxon>Crustacea</taxon>
        <taxon>Multicrustacea</taxon>
        <taxon>Malacostraca</taxon>
        <taxon>Eumalacostraca</taxon>
        <taxon>Eucarida</taxon>
        <taxon>Decapoda</taxon>
        <taxon>Pleocyemata</taxon>
        <taxon>Brachyura</taxon>
        <taxon>Eubrachyura</taxon>
        <taxon>Majoidea</taxon>
        <taxon>Majidae</taxon>
        <taxon>Chionoecetes</taxon>
    </lineage>
</organism>
<accession>A0A8J5CQ59</accession>
<reference evidence="1" key="1">
    <citation type="submission" date="2020-07" db="EMBL/GenBank/DDBJ databases">
        <title>The High-quality genome of the commercially important snow crab, Chionoecetes opilio.</title>
        <authorList>
            <person name="Jeong J.-H."/>
            <person name="Ryu S."/>
        </authorList>
    </citation>
    <scope>NUCLEOTIDE SEQUENCE</scope>
    <source>
        <strain evidence="1">MADBK_172401_WGS</strain>
        <tissue evidence="1">Digestive gland</tissue>
    </source>
</reference>
<gene>
    <name evidence="1" type="ORF">GWK47_007634</name>
</gene>
<dbReference type="Proteomes" id="UP000770661">
    <property type="component" value="Unassembled WGS sequence"/>
</dbReference>
<name>A0A8J5CQ59_CHIOP</name>
<protein>
    <submittedName>
        <fullName evidence="1">Uncharacterized protein</fullName>
    </submittedName>
</protein>